<gene>
    <name evidence="3" type="primary">DCR-2</name>
    <name evidence="3" type="ORF">BGZ80_007085</name>
</gene>
<evidence type="ECO:0000313" key="3">
    <source>
        <dbReference type="EMBL" id="KAG0018503.1"/>
    </source>
</evidence>
<dbReference type="CDD" id="cd00593">
    <property type="entry name" value="RIBOc"/>
    <property type="match status" value="1"/>
</dbReference>
<keyword evidence="4" id="KW-1185">Reference proteome</keyword>
<dbReference type="Proteomes" id="UP000703661">
    <property type="component" value="Unassembled WGS sequence"/>
</dbReference>
<dbReference type="Pfam" id="PF00636">
    <property type="entry name" value="Ribonuclease_3"/>
    <property type="match status" value="1"/>
</dbReference>
<dbReference type="Gene3D" id="1.10.1520.10">
    <property type="entry name" value="Ribonuclease III domain"/>
    <property type="match status" value="1"/>
</dbReference>
<organism evidence="3 4">
    <name type="scientific">Entomortierella chlamydospora</name>
    <dbReference type="NCBI Taxonomy" id="101097"/>
    <lineage>
        <taxon>Eukaryota</taxon>
        <taxon>Fungi</taxon>
        <taxon>Fungi incertae sedis</taxon>
        <taxon>Mucoromycota</taxon>
        <taxon>Mortierellomycotina</taxon>
        <taxon>Mortierellomycetes</taxon>
        <taxon>Mortierellales</taxon>
        <taxon>Mortierellaceae</taxon>
        <taxon>Entomortierella</taxon>
    </lineage>
</organism>
<sequence>MQNTSAMWTYGSKLENYQIAAPEPGAATVGDIQAIYRLYRPAYRTSSIVNSSGRGISDLDVMNNATEVQRRTRYSFANRGLLVQALSHQSSSIDGSNQRLELLEDAVLEFVVALHYYRKYLETPANDFGNFKSSILSNDALGSLFASLGLDVFINTGLADNIDNDIKWKEDVKRVVYLRNSGITDWKDLNLSKVLGDAMEALVGTTFVDSGLTLGPV</sequence>
<dbReference type="InterPro" id="IPR036389">
    <property type="entry name" value="RNase_III_sf"/>
</dbReference>
<dbReference type="GO" id="GO:0006396">
    <property type="term" value="P:RNA processing"/>
    <property type="evidence" value="ECO:0007669"/>
    <property type="project" value="InterPro"/>
</dbReference>
<protein>
    <submittedName>
        <fullName evidence="3">Dicer-2, isoform A</fullName>
    </submittedName>
</protein>
<dbReference type="SMART" id="SM00535">
    <property type="entry name" value="RIBOc"/>
    <property type="match status" value="1"/>
</dbReference>
<dbReference type="AlphaFoldDB" id="A0A9P6MZT2"/>
<accession>A0A9P6MZT2</accession>
<proteinExistence type="predicted"/>
<dbReference type="EMBL" id="JAAAID010000357">
    <property type="protein sequence ID" value="KAG0018503.1"/>
    <property type="molecule type" value="Genomic_DNA"/>
</dbReference>
<dbReference type="PROSITE" id="PS50142">
    <property type="entry name" value="RNASE_3_2"/>
    <property type="match status" value="1"/>
</dbReference>
<dbReference type="PANTHER" id="PTHR14950">
    <property type="entry name" value="DICER-RELATED"/>
    <property type="match status" value="1"/>
</dbReference>
<reference evidence="3" key="1">
    <citation type="journal article" date="2020" name="Fungal Divers.">
        <title>Resolving the Mortierellaceae phylogeny through synthesis of multi-gene phylogenetics and phylogenomics.</title>
        <authorList>
            <person name="Vandepol N."/>
            <person name="Liber J."/>
            <person name="Desiro A."/>
            <person name="Na H."/>
            <person name="Kennedy M."/>
            <person name="Barry K."/>
            <person name="Grigoriev I.V."/>
            <person name="Miller A.N."/>
            <person name="O'Donnell K."/>
            <person name="Stajich J.E."/>
            <person name="Bonito G."/>
        </authorList>
    </citation>
    <scope>NUCLEOTIDE SEQUENCE</scope>
    <source>
        <strain evidence="3">NRRL 2769</strain>
    </source>
</reference>
<feature type="domain" description="RNase III" evidence="2">
    <location>
        <begin position="65"/>
        <end position="211"/>
    </location>
</feature>
<evidence type="ECO:0000259" key="2">
    <source>
        <dbReference type="PROSITE" id="PS50142"/>
    </source>
</evidence>
<dbReference type="InterPro" id="IPR000999">
    <property type="entry name" value="RNase_III_dom"/>
</dbReference>
<keyword evidence="1" id="KW-0378">Hydrolase</keyword>
<dbReference type="SUPFAM" id="SSF69065">
    <property type="entry name" value="RNase III domain-like"/>
    <property type="match status" value="1"/>
</dbReference>
<dbReference type="GO" id="GO:0004525">
    <property type="term" value="F:ribonuclease III activity"/>
    <property type="evidence" value="ECO:0007669"/>
    <property type="project" value="InterPro"/>
</dbReference>
<evidence type="ECO:0000313" key="4">
    <source>
        <dbReference type="Proteomes" id="UP000703661"/>
    </source>
</evidence>
<evidence type="ECO:0000256" key="1">
    <source>
        <dbReference type="ARBA" id="ARBA00022801"/>
    </source>
</evidence>
<comment type="caution">
    <text evidence="3">The sequence shown here is derived from an EMBL/GenBank/DDBJ whole genome shotgun (WGS) entry which is preliminary data.</text>
</comment>
<name>A0A9P6MZT2_9FUNG</name>